<dbReference type="RefSeq" id="XP_027085438.1">
    <property type="nucleotide sequence ID" value="XM_027229637.1"/>
</dbReference>
<evidence type="ECO:0000313" key="6">
    <source>
        <dbReference type="Proteomes" id="UP001652660"/>
    </source>
</evidence>
<feature type="region of interest" description="Disordered" evidence="4">
    <location>
        <begin position="91"/>
        <end position="111"/>
    </location>
</feature>
<dbReference type="InterPro" id="IPR007282">
    <property type="entry name" value="NOT2/3/5_C"/>
</dbReference>
<keyword evidence="3" id="KW-0804">Transcription</keyword>
<dbReference type="GO" id="GO:0030015">
    <property type="term" value="C:CCR4-NOT core complex"/>
    <property type="evidence" value="ECO:0007669"/>
    <property type="project" value="InterPro"/>
</dbReference>
<comment type="similarity">
    <text evidence="1">Belongs to the CNOT2/3/5 family.</text>
</comment>
<dbReference type="GO" id="GO:0006355">
    <property type="term" value="P:regulation of DNA-templated transcription"/>
    <property type="evidence" value="ECO:0007669"/>
    <property type="project" value="InterPro"/>
</dbReference>
<feature type="region of interest" description="Disordered" evidence="4">
    <location>
        <begin position="283"/>
        <end position="312"/>
    </location>
</feature>
<dbReference type="InterPro" id="IPR040168">
    <property type="entry name" value="Not2/3/5"/>
</dbReference>
<evidence type="ECO:0000256" key="3">
    <source>
        <dbReference type="ARBA" id="ARBA00023163"/>
    </source>
</evidence>
<sequence length="567" mass="61409">MQSGMNGSNSNNPDATGRAFPSQTGSGNMQGLHGIHGNFNISNMGGTFGSRNSAMLSGPPGGVQQVSGSGSSGRFTINNLPAALSQLSLASSHGHPGVTNNGGSGALPNLGNSGRVANPMANYVSGGNIARGLGSGGGSNLAVVASRLNLTDPQVVSMLGNSYPASGVPLSHNHFPAGNGPYTSLLLNDLNAHEDTTFDMNDFPQLAGRPSSTGGSQGQIGFLRKQNVGFSQQNQEFSIQNEDFPALPGYKGGNVEFPMNIHQKEQIHNMSSMMHPQNMPLGRSAGVNFGGASSSHYQQAQQHASSTNGSGLSFLPSKYQNYQDIHFHDPEARSVGQPASGSGPTNLSNSVPGMAPYEQLTQQYQQFQKHSNFRMGTPYRDQDFKTQATSAPADKFGMLGLLNIIKMVDPPLTSLALGTDLTTLGLNLNSSESIHKKFASPWSEEPAKGEPEYSIPTCYYAEQLLALKQSCFSKFRPETLFYIFYSMPKDEAQLYAANELYNRGWLYHRELRLWLARTKNMEPLVKTPTHERGSYFSFDPNTWETVRKDNFVLQYDMIERRPVISQQ</sequence>
<name>A0A6P6U4N5_COFAR</name>
<dbReference type="RefSeq" id="XP_027085439.1">
    <property type="nucleotide sequence ID" value="XM_027229638.1"/>
</dbReference>
<evidence type="ECO:0000259" key="5">
    <source>
        <dbReference type="Pfam" id="PF04153"/>
    </source>
</evidence>
<dbReference type="Pfam" id="PF04153">
    <property type="entry name" value="NOT2_3_5_C"/>
    <property type="match status" value="1"/>
</dbReference>
<evidence type="ECO:0000313" key="7">
    <source>
        <dbReference type="RefSeq" id="XP_027085437.1"/>
    </source>
</evidence>
<feature type="compositionally biased region" description="Polar residues" evidence="4">
    <location>
        <begin position="337"/>
        <end position="351"/>
    </location>
</feature>
<accession>A0A6P6U4N5</accession>
<dbReference type="InterPro" id="IPR038635">
    <property type="entry name" value="CCR4-NOT_su2/3/5_C_sf"/>
</dbReference>
<feature type="compositionally biased region" description="Low complexity" evidence="4">
    <location>
        <begin position="1"/>
        <end position="12"/>
    </location>
</feature>
<dbReference type="PANTHER" id="PTHR23326">
    <property type="entry name" value="CCR4 NOT-RELATED"/>
    <property type="match status" value="1"/>
</dbReference>
<evidence type="ECO:0000256" key="1">
    <source>
        <dbReference type="ARBA" id="ARBA00007682"/>
    </source>
</evidence>
<dbReference type="AlphaFoldDB" id="A0A6P6U4N5"/>
<protein>
    <submittedName>
        <fullName evidence="7 8">Probable NOT transcription complex subunit VIP2 isoform X1</fullName>
    </submittedName>
</protein>
<feature type="compositionally biased region" description="Low complexity" evidence="4">
    <location>
        <begin position="292"/>
        <end position="306"/>
    </location>
</feature>
<dbReference type="OrthoDB" id="25391at2759"/>
<gene>
    <name evidence="7 8 9" type="primary">LOC113707356</name>
</gene>
<feature type="domain" description="NOT2/NOT3/NOT5 C-terminal" evidence="5">
    <location>
        <begin position="436"/>
        <end position="557"/>
    </location>
</feature>
<evidence type="ECO:0000256" key="4">
    <source>
        <dbReference type="SAM" id="MobiDB-lite"/>
    </source>
</evidence>
<keyword evidence="6" id="KW-1185">Reference proteome</keyword>
<feature type="region of interest" description="Disordered" evidence="4">
    <location>
        <begin position="331"/>
        <end position="353"/>
    </location>
</feature>
<dbReference type="RefSeq" id="XP_027085437.1">
    <property type="nucleotide sequence ID" value="XM_027229636.1"/>
</dbReference>
<evidence type="ECO:0000313" key="8">
    <source>
        <dbReference type="RefSeq" id="XP_027085438.1"/>
    </source>
</evidence>
<dbReference type="Gene3D" id="2.30.30.1020">
    <property type="entry name" value="CCR4-NOT complex subunit 2/3/5, C-terminal domain"/>
    <property type="match status" value="1"/>
</dbReference>
<evidence type="ECO:0000256" key="2">
    <source>
        <dbReference type="ARBA" id="ARBA00023015"/>
    </source>
</evidence>
<dbReference type="Proteomes" id="UP001652660">
    <property type="component" value="Chromosome 8e"/>
</dbReference>
<dbReference type="GeneID" id="113707356"/>
<reference evidence="7 8" key="2">
    <citation type="submission" date="2025-04" db="UniProtKB">
        <authorList>
            <consortium name="RefSeq"/>
        </authorList>
    </citation>
    <scope>IDENTIFICATION</scope>
    <source>
        <tissue evidence="7 8">Leaves</tissue>
    </source>
</reference>
<evidence type="ECO:0000313" key="9">
    <source>
        <dbReference type="RefSeq" id="XP_027085439.1"/>
    </source>
</evidence>
<keyword evidence="2" id="KW-0805">Transcription regulation</keyword>
<organism evidence="6 9">
    <name type="scientific">Coffea arabica</name>
    <name type="common">Arabian coffee</name>
    <dbReference type="NCBI Taxonomy" id="13443"/>
    <lineage>
        <taxon>Eukaryota</taxon>
        <taxon>Viridiplantae</taxon>
        <taxon>Streptophyta</taxon>
        <taxon>Embryophyta</taxon>
        <taxon>Tracheophyta</taxon>
        <taxon>Spermatophyta</taxon>
        <taxon>Magnoliopsida</taxon>
        <taxon>eudicotyledons</taxon>
        <taxon>Gunneridae</taxon>
        <taxon>Pentapetalae</taxon>
        <taxon>asterids</taxon>
        <taxon>lamiids</taxon>
        <taxon>Gentianales</taxon>
        <taxon>Rubiaceae</taxon>
        <taxon>Ixoroideae</taxon>
        <taxon>Gardenieae complex</taxon>
        <taxon>Bertiereae - Coffeeae clade</taxon>
        <taxon>Coffeeae</taxon>
        <taxon>Coffea</taxon>
    </lineage>
</organism>
<proteinExistence type="inferred from homology"/>
<reference evidence="6" key="1">
    <citation type="journal article" date="2025" name="Foods">
        <title>Unveiling the Microbial Signatures of Arabica Coffee Cherries: Insights into Ripeness Specific Diversity, Functional Traits, and Implications for Quality and Safety.</title>
        <authorList>
            <consortium name="RefSeq"/>
            <person name="Tenea G.N."/>
            <person name="Cifuentes V."/>
            <person name="Reyes P."/>
            <person name="Cevallos-Vallejos M."/>
        </authorList>
    </citation>
    <scope>NUCLEOTIDE SEQUENCE [LARGE SCALE GENOMIC DNA]</scope>
</reference>
<feature type="region of interest" description="Disordered" evidence="4">
    <location>
        <begin position="1"/>
        <end position="32"/>
    </location>
</feature>